<dbReference type="InterPro" id="IPR031804">
    <property type="entry name" value="DUF4743"/>
</dbReference>
<proteinExistence type="predicted"/>
<dbReference type="InParanoid" id="A7TPV9"/>
<dbReference type="KEGG" id="vpo:Kpol_1000p19"/>
<gene>
    <name evidence="2" type="ORF">Kpol_1000p19</name>
</gene>
<evidence type="ECO:0000313" key="2">
    <source>
        <dbReference type="EMBL" id="EDO15707.1"/>
    </source>
</evidence>
<dbReference type="InterPro" id="IPR015797">
    <property type="entry name" value="NUDIX_hydrolase-like_dom_sf"/>
</dbReference>
<dbReference type="PROSITE" id="PS51462">
    <property type="entry name" value="NUDIX"/>
    <property type="match status" value="1"/>
</dbReference>
<reference evidence="2 3" key="1">
    <citation type="journal article" date="2007" name="Proc. Natl. Acad. Sci. U.S.A.">
        <title>Independent sorting-out of thousands of duplicated gene pairs in two yeast species descended from a whole-genome duplication.</title>
        <authorList>
            <person name="Scannell D.R."/>
            <person name="Frank A.C."/>
            <person name="Conant G.C."/>
            <person name="Byrne K.P."/>
            <person name="Woolfit M."/>
            <person name="Wolfe K.H."/>
        </authorList>
    </citation>
    <scope>NUCLEOTIDE SEQUENCE [LARGE SCALE GENOMIC DNA]</scope>
    <source>
        <strain evidence="3">ATCC 22028 / DSM 70294 / BCRC 21397 / CBS 2163 / NBRC 10782 / NRRL Y-8283 / UCD 57-17</strain>
    </source>
</reference>
<dbReference type="EMBL" id="DS480448">
    <property type="protein sequence ID" value="EDO15707.1"/>
    <property type="molecule type" value="Genomic_DNA"/>
</dbReference>
<dbReference type="FunCoup" id="A7TPV9">
    <property type="interactions" value="69"/>
</dbReference>
<sequence>MVKVVLNEFGRQCLVRTEMDVSKCSSFLKVVERTDKLPVDYDGYDNFKDKVYYMVTHDGAEKLGFVLRFAIDEMVRVNSDLFQELFTIDEIEHEIRFKSHDFEERNRLLDELALELYHKSTLKEIKGWRDEKYPVYVDKNLYILVERSMAGALGIVTYGIHINGYTVEKSTNEIKFWIPRRSKSKQTWPNMLDNIIAGGLAYPYGVHETVLKESMEEANLSKSIVEKYITPVGLVSYLHYSNDIRTDTFDEEKSFVVGEVEHLFDMKLPEDVIPRPNDGEVESFQLMSLQEVIYALFNDEFKPNSGLIMLEFLIRHGFVHAENEPNYNEIITKMHRKLPFPVRN</sequence>
<protein>
    <recommendedName>
        <fullName evidence="1">Nudix hydrolase domain-containing protein</fullName>
    </recommendedName>
</protein>
<dbReference type="HOGENOM" id="CLU_048013_0_1_1"/>
<dbReference type="Proteomes" id="UP000000267">
    <property type="component" value="Unassembled WGS sequence"/>
</dbReference>
<keyword evidence="3" id="KW-1185">Reference proteome</keyword>
<accession>A7TPV9</accession>
<feature type="domain" description="Nudix hydrolase" evidence="1">
    <location>
        <begin position="157"/>
        <end position="311"/>
    </location>
</feature>
<organism evidence="3">
    <name type="scientific">Vanderwaltozyma polyspora (strain ATCC 22028 / DSM 70294 / BCRC 21397 / CBS 2163 / NBRC 10782 / NRRL Y-8283 / UCD 57-17)</name>
    <name type="common">Kluyveromyces polysporus</name>
    <dbReference type="NCBI Taxonomy" id="436907"/>
    <lineage>
        <taxon>Eukaryota</taxon>
        <taxon>Fungi</taxon>
        <taxon>Dikarya</taxon>
        <taxon>Ascomycota</taxon>
        <taxon>Saccharomycotina</taxon>
        <taxon>Saccharomycetes</taxon>
        <taxon>Saccharomycetales</taxon>
        <taxon>Saccharomycetaceae</taxon>
        <taxon>Vanderwaltozyma</taxon>
    </lineage>
</organism>
<dbReference type="PANTHER" id="PTHR13622">
    <property type="entry name" value="THIAMIN PYROPHOSPHOKINASE"/>
    <property type="match status" value="1"/>
</dbReference>
<dbReference type="OrthoDB" id="10261522at2759"/>
<evidence type="ECO:0000313" key="3">
    <source>
        <dbReference type="Proteomes" id="UP000000267"/>
    </source>
</evidence>
<dbReference type="SUPFAM" id="SSF55811">
    <property type="entry name" value="Nudix"/>
    <property type="match status" value="1"/>
</dbReference>
<name>A7TPV9_VANPO</name>
<dbReference type="PhylomeDB" id="A7TPV9"/>
<dbReference type="Pfam" id="PF00293">
    <property type="entry name" value="NUDIX"/>
    <property type="match status" value="1"/>
</dbReference>
<dbReference type="eggNOG" id="KOG4313">
    <property type="taxonomic scope" value="Eukaryota"/>
</dbReference>
<evidence type="ECO:0000259" key="1">
    <source>
        <dbReference type="PROSITE" id="PS51462"/>
    </source>
</evidence>
<dbReference type="FunFam" id="3.90.79.10:FF:000019">
    <property type="entry name" value="Thiamin pyrophosphokinase, putative"/>
    <property type="match status" value="1"/>
</dbReference>
<dbReference type="RefSeq" id="XP_001643565.1">
    <property type="nucleotide sequence ID" value="XM_001643515.1"/>
</dbReference>
<dbReference type="CDD" id="cd03676">
    <property type="entry name" value="NUDIX_Tnr3_like"/>
    <property type="match status" value="1"/>
</dbReference>
<dbReference type="STRING" id="436907.A7TPV9"/>
<dbReference type="Pfam" id="PF15916">
    <property type="entry name" value="DUF4743"/>
    <property type="match status" value="1"/>
</dbReference>
<dbReference type="OMA" id="NLAKECW"/>
<dbReference type="GeneID" id="5543797"/>
<dbReference type="PANTHER" id="PTHR13622:SF8">
    <property type="entry name" value="THIAMIN PYROPHOSPHOKINASE 1"/>
    <property type="match status" value="1"/>
</dbReference>
<dbReference type="GO" id="GO:0044715">
    <property type="term" value="F:8-oxo-dGDP phosphatase activity"/>
    <property type="evidence" value="ECO:0007669"/>
    <property type="project" value="EnsemblFungi"/>
</dbReference>
<dbReference type="InterPro" id="IPR000086">
    <property type="entry name" value="NUDIX_hydrolase_dom"/>
</dbReference>
<dbReference type="Gene3D" id="3.90.79.10">
    <property type="entry name" value="Nucleoside Triphosphate Pyrophosphohydrolase"/>
    <property type="match status" value="1"/>
</dbReference>
<dbReference type="AlphaFoldDB" id="A7TPV9"/>